<dbReference type="InterPro" id="IPR011527">
    <property type="entry name" value="ABC1_TM_dom"/>
</dbReference>
<keyword evidence="10" id="KW-0325">Glycoprotein</keyword>
<feature type="transmembrane region" description="Helical" evidence="13">
    <location>
        <begin position="331"/>
        <end position="350"/>
    </location>
</feature>
<dbReference type="Pfam" id="PF00005">
    <property type="entry name" value="ABC_tran"/>
    <property type="match status" value="2"/>
</dbReference>
<keyword evidence="8 13" id="KW-1133">Transmembrane helix</keyword>
<feature type="domain" description="ABC transporter" evidence="14">
    <location>
        <begin position="425"/>
        <end position="670"/>
    </location>
</feature>
<feature type="transmembrane region" description="Helical" evidence="13">
    <location>
        <begin position="1003"/>
        <end position="1026"/>
    </location>
</feature>
<dbReference type="FunFam" id="1.20.1560.10:FF:000057">
    <property type="entry name" value="ABC multidrug transporter SitT"/>
    <property type="match status" value="1"/>
</dbReference>
<feature type="domain" description="ABC transporter" evidence="14">
    <location>
        <begin position="1068"/>
        <end position="1305"/>
    </location>
</feature>
<dbReference type="GO" id="GO:0015421">
    <property type="term" value="F:ABC-type oligopeptide transporter activity"/>
    <property type="evidence" value="ECO:0007669"/>
    <property type="project" value="TreeGrafter"/>
</dbReference>
<evidence type="ECO:0000256" key="6">
    <source>
        <dbReference type="ARBA" id="ARBA00022741"/>
    </source>
</evidence>
<dbReference type="SMART" id="SM00382">
    <property type="entry name" value="AAA"/>
    <property type="match status" value="2"/>
</dbReference>
<evidence type="ECO:0000256" key="5">
    <source>
        <dbReference type="ARBA" id="ARBA00022692"/>
    </source>
</evidence>
<feature type="transmembrane region" description="Helical" evidence="13">
    <location>
        <begin position="888"/>
        <end position="906"/>
    </location>
</feature>
<dbReference type="CDD" id="cd18578">
    <property type="entry name" value="ABC_6TM_Pgp_ABCB1_D2_like"/>
    <property type="match status" value="1"/>
</dbReference>
<dbReference type="GO" id="GO:0005524">
    <property type="term" value="F:ATP binding"/>
    <property type="evidence" value="ECO:0007669"/>
    <property type="project" value="UniProtKB-KW"/>
</dbReference>
<feature type="transmembrane region" description="Helical" evidence="13">
    <location>
        <begin position="785"/>
        <end position="813"/>
    </location>
</feature>
<dbReference type="CDD" id="cd18577">
    <property type="entry name" value="ABC_6TM_Pgp_ABCB1_D1_like"/>
    <property type="match status" value="1"/>
</dbReference>
<dbReference type="FunFam" id="3.40.50.300:FF:000913">
    <property type="entry name" value="ABC multidrug transporter SitT"/>
    <property type="match status" value="1"/>
</dbReference>
<comment type="caution">
    <text evidence="16">The sequence shown here is derived from an EMBL/GenBank/DDBJ whole genome shotgun (WGS) entry which is preliminary data.</text>
</comment>
<dbReference type="OrthoDB" id="6500128at2759"/>
<dbReference type="CDD" id="cd03249">
    <property type="entry name" value="ABC_MTABC3_MDL1_MDL2"/>
    <property type="match status" value="2"/>
</dbReference>
<evidence type="ECO:0000256" key="12">
    <source>
        <dbReference type="SAM" id="MobiDB-lite"/>
    </source>
</evidence>
<keyword evidence="17" id="KW-1185">Reference proteome</keyword>
<dbReference type="SUPFAM" id="SSF52540">
    <property type="entry name" value="P-loop containing nucleoside triphosphate hydrolases"/>
    <property type="match status" value="2"/>
</dbReference>
<feature type="domain" description="ABC transmembrane type-1" evidence="15">
    <location>
        <begin position="745"/>
        <end position="1032"/>
    </location>
</feature>
<accession>A0A178FL80</accession>
<dbReference type="Proteomes" id="UP000243519">
    <property type="component" value="Unassembled WGS sequence"/>
</dbReference>
<dbReference type="PANTHER" id="PTHR43394">
    <property type="entry name" value="ATP-DEPENDENT PERMEASE MDL1, MITOCHONDRIAL"/>
    <property type="match status" value="1"/>
</dbReference>
<dbReference type="InterPro" id="IPR017871">
    <property type="entry name" value="ABC_transporter-like_CS"/>
</dbReference>
<dbReference type="SUPFAM" id="SSF90123">
    <property type="entry name" value="ABC transporter transmembrane region"/>
    <property type="match status" value="2"/>
</dbReference>
<sequence length="1312" mass="143591">MTEEPKPVTPVLRDGEAGLDTTAPTEAGSLGEEAPKKEADGIVDVPDAEQQKQEAPQQGFSAYVKLWAWCEPIDVVLRICGFFAAVASGTALPLMTIIFGKFVNIFNDFGVGKISGDDFRAQISKNALWFVYLFIGKFAVSIFLLLKSHQGALLMSTNKLVYIHTICFNITAIRSVRKLRLQYIRAILRQEMAYFDTYTPGSVATRISNNANLIQTGMSEKVGTCCQGVAMLISAFVVAFTQSWRLTLPVATSIPTAVTLVGITVALDAKLEAKILDIYSKAGGLVEETLGSIRVVVAFGAGDRLSKKYDNHLEAAKGFGVKKGPVLGIQYSSEFFIMYCAYALAFWYGIKLLLQGKIGSGGDILTVLFSIVIGTSSLTMIAPTLGEFTKAGAAANDVLNMINRVPEIDSLSAEGLKPSSVKGDLELSNAVFSYPARPTIRVLDGVNLKIPARKVTALVGASGSGKSTIIGLLERWYDPASGSITLDGVDIKDLNVGWLRRQIGLVQQEPVLFNDTIYTNVLYGLPPDEIAQMDEEKKRELVRQACIESNADDFIQEFPKGYDTIVGERGSLLSGGQRQRVAIARSIISNPPILLLDEATSALDPTAEAIVQAALDKVSQSRTTVLIAHKLSTVKKADNIIVMNKGQVIEQGTHESLLDTKGQYWSLVNAQSLSLASDDSSSDTDKETDTQPAEILEKHATTKSNHSKVPHEVAAESEDVARKFSLFKCLLIIFYEQRRHWLFFLLGGIASVVSGGAFPAQAILFSRIVTTFQLPRDQWQEKGDFWALMFFVLALCILLTYASIGFFLTVAAFRSSKFYRSEYFKAMISQDIAYFDKPANSSGSLTARLSTDPQNLQDLLSSNIGLILIVIVSLLAVSLLALVTGWRLALVSLFGCLPPLFLAGFIRMRMEMQAQDKNAKLYLESARFASEAVNSIRTVSSLTLESTVYNNYGDRLKRPVARSLKYTAIAMIFFGFSDSVDTAAMALAFWYGGRLMSYGEYDAQQFFVIFIAVIFGGQAAGFIFGFTMNTTKAHAAANHIIHLRGQVAPINGSTGEEPASTEDSDVAVEFRNVSFSYPTRPDQPVLRKINLKIRHGQNVGLVGPSGCGKTTMIALLERFYDVTSGDILINGKPLTDIDVTKYRETASLVSQETTLYQGTIRENILLGVTRDVPDEEIHQACKDANIHDFIISLPEGYNTEAGSRGLSFSGGQRQRLATARALLRNPDFLFLDEATSALDTESERVVQAALEHAKRGRTTIAVAHRLSTVQDCDAIFVLEAGKIVEQGTHQELLRRKGRYFEMCKAQSLDREA</sequence>
<dbReference type="Gene3D" id="1.20.1560.10">
    <property type="entry name" value="ABC transporter type 1, transmembrane domain"/>
    <property type="match status" value="1"/>
</dbReference>
<dbReference type="GO" id="GO:0005743">
    <property type="term" value="C:mitochondrial inner membrane"/>
    <property type="evidence" value="ECO:0007669"/>
    <property type="project" value="TreeGrafter"/>
</dbReference>
<dbReference type="GO" id="GO:0016887">
    <property type="term" value="F:ATP hydrolysis activity"/>
    <property type="evidence" value="ECO:0007669"/>
    <property type="project" value="InterPro"/>
</dbReference>
<dbReference type="PROSITE" id="PS50893">
    <property type="entry name" value="ABC_TRANSPORTER_2"/>
    <property type="match status" value="2"/>
</dbReference>
<name>A0A178FL80_TRIVO</name>
<evidence type="ECO:0000256" key="11">
    <source>
        <dbReference type="ARBA" id="ARBA00051750"/>
    </source>
</evidence>
<comment type="subcellular location">
    <subcellularLocation>
        <location evidence="1">Cell membrane</location>
        <topology evidence="1">Multi-pass membrane protein</topology>
    </subcellularLocation>
</comment>
<evidence type="ECO:0000256" key="9">
    <source>
        <dbReference type="ARBA" id="ARBA00023136"/>
    </source>
</evidence>
<dbReference type="PROSITE" id="PS00211">
    <property type="entry name" value="ABC_TRANSPORTER_1"/>
    <property type="match status" value="1"/>
</dbReference>
<gene>
    <name evidence="16" type="ORF">A7D00_2577</name>
</gene>
<dbReference type="Gene3D" id="3.40.50.300">
    <property type="entry name" value="P-loop containing nucleotide triphosphate hydrolases"/>
    <property type="match status" value="2"/>
</dbReference>
<evidence type="ECO:0000256" key="7">
    <source>
        <dbReference type="ARBA" id="ARBA00022840"/>
    </source>
</evidence>
<evidence type="ECO:0000256" key="8">
    <source>
        <dbReference type="ARBA" id="ARBA00022989"/>
    </source>
</evidence>
<dbReference type="PANTHER" id="PTHR43394:SF27">
    <property type="entry name" value="ATP-DEPENDENT TRANSLOCASE ABCB1-LIKE"/>
    <property type="match status" value="1"/>
</dbReference>
<dbReference type="Pfam" id="PF00664">
    <property type="entry name" value="ABC_membrane"/>
    <property type="match status" value="2"/>
</dbReference>
<evidence type="ECO:0000256" key="2">
    <source>
        <dbReference type="ARBA" id="ARBA00007577"/>
    </source>
</evidence>
<dbReference type="InterPro" id="IPR027417">
    <property type="entry name" value="P-loop_NTPase"/>
</dbReference>
<evidence type="ECO:0000313" key="16">
    <source>
        <dbReference type="EMBL" id="OAL72804.1"/>
    </source>
</evidence>
<evidence type="ECO:0000256" key="1">
    <source>
        <dbReference type="ARBA" id="ARBA00004651"/>
    </source>
</evidence>
<comment type="similarity">
    <text evidence="2">Belongs to the ABC transporter superfamily. ABCB family. Multidrug resistance exporter (TC 3.A.1.201) subfamily.</text>
</comment>
<feature type="region of interest" description="Disordered" evidence="12">
    <location>
        <begin position="1"/>
        <end position="43"/>
    </location>
</feature>
<dbReference type="InterPro" id="IPR036640">
    <property type="entry name" value="ABC1_TM_sf"/>
</dbReference>
<keyword evidence="7" id="KW-0067">ATP-binding</keyword>
<dbReference type="InterPro" id="IPR003439">
    <property type="entry name" value="ABC_transporter-like_ATP-bd"/>
</dbReference>
<dbReference type="InterPro" id="IPR039421">
    <property type="entry name" value="Type_1_exporter"/>
</dbReference>
<evidence type="ECO:0000256" key="3">
    <source>
        <dbReference type="ARBA" id="ARBA00022448"/>
    </source>
</evidence>
<feature type="transmembrane region" description="Helical" evidence="13">
    <location>
        <begin position="966"/>
        <end position="991"/>
    </location>
</feature>
<keyword evidence="5 13" id="KW-0812">Transmembrane</keyword>
<organism evidence="16 17">
    <name type="scientific">Trichophyton violaceum</name>
    <dbReference type="NCBI Taxonomy" id="34388"/>
    <lineage>
        <taxon>Eukaryota</taxon>
        <taxon>Fungi</taxon>
        <taxon>Dikarya</taxon>
        <taxon>Ascomycota</taxon>
        <taxon>Pezizomycotina</taxon>
        <taxon>Eurotiomycetes</taxon>
        <taxon>Eurotiomycetidae</taxon>
        <taxon>Onygenales</taxon>
        <taxon>Arthrodermataceae</taxon>
        <taxon>Trichophyton</taxon>
    </lineage>
</organism>
<dbReference type="FunFam" id="3.40.50.300:FF:000251">
    <property type="entry name" value="ABC transporter B family member 19"/>
    <property type="match status" value="1"/>
</dbReference>
<evidence type="ECO:0000259" key="14">
    <source>
        <dbReference type="PROSITE" id="PS50893"/>
    </source>
</evidence>
<keyword evidence="4" id="KW-1003">Cell membrane</keyword>
<protein>
    <submittedName>
        <fullName evidence="16">ABC transporter</fullName>
    </submittedName>
</protein>
<dbReference type="InterPro" id="IPR003593">
    <property type="entry name" value="AAA+_ATPase"/>
</dbReference>
<dbReference type="GO" id="GO:0090374">
    <property type="term" value="P:oligopeptide export from mitochondrion"/>
    <property type="evidence" value="ECO:0007669"/>
    <property type="project" value="TreeGrafter"/>
</dbReference>
<keyword evidence="6" id="KW-0547">Nucleotide-binding</keyword>
<feature type="transmembrane region" description="Helical" evidence="13">
    <location>
        <begin position="741"/>
        <end position="765"/>
    </location>
</feature>
<feature type="transmembrane region" description="Helical" evidence="13">
    <location>
        <begin position="864"/>
        <end position="882"/>
    </location>
</feature>
<reference evidence="16 17" key="1">
    <citation type="submission" date="2016-05" db="EMBL/GenBank/DDBJ databases">
        <title>Genome sequencing of Trichophyton violaceum CMCC(F)T3l isolated from hair.</title>
        <authorList>
            <person name="Zhan P."/>
            <person name="Tao Y."/>
            <person name="Liu W."/>
        </authorList>
    </citation>
    <scope>NUCLEOTIDE SEQUENCE [LARGE SCALE GENOMIC DNA]</scope>
    <source>
        <strain evidence="17">CMCC(F)T3l</strain>
    </source>
</reference>
<dbReference type="GO" id="GO:0005886">
    <property type="term" value="C:plasma membrane"/>
    <property type="evidence" value="ECO:0007669"/>
    <property type="project" value="UniProtKB-SubCell"/>
</dbReference>
<feature type="transmembrane region" description="Helical" evidence="13">
    <location>
        <begin position="75"/>
        <end position="99"/>
    </location>
</feature>
<evidence type="ECO:0000313" key="17">
    <source>
        <dbReference type="Proteomes" id="UP000243519"/>
    </source>
</evidence>
<evidence type="ECO:0000256" key="13">
    <source>
        <dbReference type="SAM" id="Phobius"/>
    </source>
</evidence>
<evidence type="ECO:0000259" key="15">
    <source>
        <dbReference type="PROSITE" id="PS50929"/>
    </source>
</evidence>
<evidence type="ECO:0000256" key="10">
    <source>
        <dbReference type="ARBA" id="ARBA00023180"/>
    </source>
</evidence>
<keyword evidence="3" id="KW-0813">Transport</keyword>
<comment type="catalytic activity">
    <reaction evidence="11">
        <text>itraconazole(in) + ATP + H2O = itraconazole(out) + ADP + phosphate + H(+)</text>
        <dbReference type="Rhea" id="RHEA:33503"/>
        <dbReference type="ChEBI" id="CHEBI:6076"/>
        <dbReference type="ChEBI" id="CHEBI:15377"/>
        <dbReference type="ChEBI" id="CHEBI:15378"/>
        <dbReference type="ChEBI" id="CHEBI:30616"/>
        <dbReference type="ChEBI" id="CHEBI:43474"/>
        <dbReference type="ChEBI" id="CHEBI:456216"/>
    </reaction>
    <physiologicalReaction direction="left-to-right" evidence="11">
        <dbReference type="Rhea" id="RHEA:33504"/>
    </physiologicalReaction>
</comment>
<keyword evidence="9 13" id="KW-0472">Membrane</keyword>
<evidence type="ECO:0000256" key="4">
    <source>
        <dbReference type="ARBA" id="ARBA00022475"/>
    </source>
</evidence>
<feature type="transmembrane region" description="Helical" evidence="13">
    <location>
        <begin position="362"/>
        <end position="382"/>
    </location>
</feature>
<proteinExistence type="inferred from homology"/>
<feature type="domain" description="ABC transmembrane type-1" evidence="15">
    <location>
        <begin position="81"/>
        <end position="390"/>
    </location>
</feature>
<feature type="transmembrane region" description="Helical" evidence="13">
    <location>
        <begin position="127"/>
        <end position="146"/>
    </location>
</feature>
<dbReference type="EMBL" id="LHPN01000003">
    <property type="protein sequence ID" value="OAL72804.1"/>
    <property type="molecule type" value="Genomic_DNA"/>
</dbReference>
<dbReference type="PROSITE" id="PS50929">
    <property type="entry name" value="ABC_TM1F"/>
    <property type="match status" value="2"/>
</dbReference>